<sequence length="111" mass="12468">RMTADNPSASSSISAEHGRDAWLFSCGFNRCLIELLSRRERVNVAPSIWDFCTFTTAVSNSGTSKHHYLRLERNTSHLSLWSIKMQDKTGLAPILYELNLLRSPPSTSPQS</sequence>
<accession>A0A0H5QK70</accession>
<protein>
    <submittedName>
        <fullName evidence="1">Uncharacterized protein</fullName>
    </submittedName>
</protein>
<evidence type="ECO:0000313" key="1">
    <source>
        <dbReference type="EMBL" id="CRZ02515.1"/>
    </source>
</evidence>
<proteinExistence type="predicted"/>
<organism evidence="1">
    <name type="scientific">Spongospora subterranea</name>
    <dbReference type="NCBI Taxonomy" id="70186"/>
    <lineage>
        <taxon>Eukaryota</taxon>
        <taxon>Sar</taxon>
        <taxon>Rhizaria</taxon>
        <taxon>Endomyxa</taxon>
        <taxon>Phytomyxea</taxon>
        <taxon>Plasmodiophorida</taxon>
        <taxon>Plasmodiophoridae</taxon>
        <taxon>Spongospora</taxon>
    </lineage>
</organism>
<dbReference type="EMBL" id="HACM01002073">
    <property type="protein sequence ID" value="CRZ02515.1"/>
    <property type="molecule type" value="Transcribed_RNA"/>
</dbReference>
<name>A0A0H5QK70_9EUKA</name>
<reference evidence="1" key="1">
    <citation type="submission" date="2015-04" db="EMBL/GenBank/DDBJ databases">
        <title>The genome sequence of the plant pathogenic Rhizarian Plasmodiophora brassicae reveals insights in its biotrophic life cycle and the origin of chitin synthesis.</title>
        <authorList>
            <person name="Schwelm A."/>
            <person name="Fogelqvist J."/>
            <person name="Knaust A."/>
            <person name="Julke S."/>
            <person name="Lilja T."/>
            <person name="Dhandapani V."/>
            <person name="Bonilla-Rosso G."/>
            <person name="Karlsson M."/>
            <person name="Shevchenko A."/>
            <person name="Choi S.R."/>
            <person name="Kim H.G."/>
            <person name="Park J.Y."/>
            <person name="Lim Y.P."/>
            <person name="Ludwig-Muller J."/>
            <person name="Dixelius C."/>
        </authorList>
    </citation>
    <scope>NUCLEOTIDE SEQUENCE</scope>
    <source>
        <tissue evidence="1">Potato root galls</tissue>
    </source>
</reference>
<dbReference type="AlphaFoldDB" id="A0A0H5QK70"/>
<feature type="non-terminal residue" evidence="1">
    <location>
        <position position="1"/>
    </location>
</feature>